<dbReference type="RefSeq" id="WP_252952955.1">
    <property type="nucleotide sequence ID" value="NZ_JAFIRR010000056.1"/>
</dbReference>
<organism evidence="6 7">
    <name type="scientific">Siccirubricoccus soli</name>
    <dbReference type="NCBI Taxonomy" id="2899147"/>
    <lineage>
        <taxon>Bacteria</taxon>
        <taxon>Pseudomonadati</taxon>
        <taxon>Pseudomonadota</taxon>
        <taxon>Alphaproteobacteria</taxon>
        <taxon>Acetobacterales</taxon>
        <taxon>Roseomonadaceae</taxon>
        <taxon>Siccirubricoccus</taxon>
    </lineage>
</organism>
<dbReference type="SUPFAM" id="SSF51621">
    <property type="entry name" value="Phosphoenolpyruvate/pyruvate domain"/>
    <property type="match status" value="1"/>
</dbReference>
<keyword evidence="6" id="KW-0456">Lyase</keyword>
<dbReference type="InterPro" id="IPR040442">
    <property type="entry name" value="Pyrv_kinase-like_dom_sf"/>
</dbReference>
<keyword evidence="4" id="KW-0460">Magnesium</keyword>
<evidence type="ECO:0000313" key="7">
    <source>
        <dbReference type="Proteomes" id="UP001523392"/>
    </source>
</evidence>
<comment type="caution">
    <text evidence="6">The sequence shown here is derived from an EMBL/GenBank/DDBJ whole genome shotgun (WGS) entry which is preliminary data.</text>
</comment>
<comment type="similarity">
    <text evidence="2">Belongs to the HpcH/HpaI aldolase family.</text>
</comment>
<evidence type="ECO:0000256" key="1">
    <source>
        <dbReference type="ARBA" id="ARBA00001946"/>
    </source>
</evidence>
<dbReference type="EMBL" id="JAFIRR010000056">
    <property type="protein sequence ID" value="MCO6416347.1"/>
    <property type="molecule type" value="Genomic_DNA"/>
</dbReference>
<protein>
    <submittedName>
        <fullName evidence="6">CoA ester lyase</fullName>
    </submittedName>
</protein>
<comment type="cofactor">
    <cofactor evidence="1">
        <name>Mg(2+)</name>
        <dbReference type="ChEBI" id="CHEBI:18420"/>
    </cofactor>
</comment>
<accession>A0ABT1D330</accession>
<reference evidence="6 7" key="1">
    <citation type="submission" date="2021-12" db="EMBL/GenBank/DDBJ databases">
        <title>Siccirubricoccus leaddurans sp. nov., a high concentration Zn2+ tolerance bacterium.</title>
        <authorList>
            <person name="Cao Y."/>
        </authorList>
    </citation>
    <scope>NUCLEOTIDE SEQUENCE [LARGE SCALE GENOMIC DNA]</scope>
    <source>
        <strain evidence="6 7">KC 17139</strain>
    </source>
</reference>
<dbReference type="InterPro" id="IPR015813">
    <property type="entry name" value="Pyrv/PenolPyrv_kinase-like_dom"/>
</dbReference>
<evidence type="ECO:0000313" key="6">
    <source>
        <dbReference type="EMBL" id="MCO6416347.1"/>
    </source>
</evidence>
<dbReference type="PANTHER" id="PTHR32308">
    <property type="entry name" value="LYASE BETA SUBUNIT, PUTATIVE (AFU_ORTHOLOGUE AFUA_4G13030)-RELATED"/>
    <property type="match status" value="1"/>
</dbReference>
<dbReference type="Pfam" id="PF03328">
    <property type="entry name" value="HpcH_HpaI"/>
    <property type="match status" value="1"/>
</dbReference>
<keyword evidence="3" id="KW-0479">Metal-binding</keyword>
<keyword evidence="7" id="KW-1185">Reference proteome</keyword>
<dbReference type="InterPro" id="IPR011206">
    <property type="entry name" value="Citrate_lyase_beta/mcl1/mcl2"/>
</dbReference>
<evidence type="ECO:0000256" key="2">
    <source>
        <dbReference type="ARBA" id="ARBA00005568"/>
    </source>
</evidence>
<dbReference type="PANTHER" id="PTHR32308:SF0">
    <property type="entry name" value="HPCH_HPAI ALDOLASE_CITRATE LYASE DOMAIN-CONTAINING PROTEIN"/>
    <property type="match status" value="1"/>
</dbReference>
<dbReference type="Proteomes" id="UP001523392">
    <property type="component" value="Unassembled WGS sequence"/>
</dbReference>
<dbReference type="Gene3D" id="3.20.20.60">
    <property type="entry name" value="Phosphoenolpyruvate-binding domains"/>
    <property type="match status" value="1"/>
</dbReference>
<gene>
    <name evidence="6" type="ORF">JYK14_09225</name>
</gene>
<evidence type="ECO:0000259" key="5">
    <source>
        <dbReference type="Pfam" id="PF03328"/>
    </source>
</evidence>
<sequence>MHALPNWRSLLYVPATRESFVAKAHTRGADAIILDLEDAVAPAEKPAARAALAKAVPSVRQGGADVCVRINRPLRMAVQDIDAAVAAGADVLVLTKLMGPEHVRLLEELTAESEAAHGVAVGHTRFIGLVETAAALSAMQAIAGASPRMVALGAGGEDLATDLGMEPTPDALFVPKMLAVLAARAAGVLPLGFIGTVAGLSDPEGYRAMLRRSRALGFACASCVHPSQVSVVNEEYGARPEDVARAQRMVEAFATALAQGLGAVSFEGQMIDEPVVERARRLLARARQ</sequence>
<feature type="domain" description="HpcH/HpaI aldolase/citrate lyase" evidence="5">
    <location>
        <begin position="8"/>
        <end position="226"/>
    </location>
</feature>
<evidence type="ECO:0000256" key="3">
    <source>
        <dbReference type="ARBA" id="ARBA00022723"/>
    </source>
</evidence>
<evidence type="ECO:0000256" key="4">
    <source>
        <dbReference type="ARBA" id="ARBA00022842"/>
    </source>
</evidence>
<dbReference type="PIRSF" id="PIRSF015582">
    <property type="entry name" value="Cit_lyase_B"/>
    <property type="match status" value="1"/>
</dbReference>
<name>A0ABT1D330_9PROT</name>
<dbReference type="InterPro" id="IPR005000">
    <property type="entry name" value="Aldolase/citrate-lyase_domain"/>
</dbReference>
<proteinExistence type="inferred from homology"/>
<dbReference type="GO" id="GO:0016829">
    <property type="term" value="F:lyase activity"/>
    <property type="evidence" value="ECO:0007669"/>
    <property type="project" value="UniProtKB-KW"/>
</dbReference>